<sequence length="169" mass="17492">MSTGPPVTEVFPHVEPDPDAVLERYGVDSPAALVATAERDDPAPPRGTGACDAAVAESVADWTFVGEPTSVTIGDDALEAAVAAISRTNRSQSVRTGAAGSGGGPCRSISAGRSRRPTSAVDDSRRSPPLEVRSADDLELVGPEPTTRRVPDETFGRDGFVFGRACEDA</sequence>
<evidence type="ECO:0000256" key="1">
    <source>
        <dbReference type="SAM" id="MobiDB-lite"/>
    </source>
</evidence>
<dbReference type="RefSeq" id="WP_141463869.1">
    <property type="nucleotide sequence ID" value="NZ_RBZW01000016.1"/>
</dbReference>
<dbReference type="AlphaFoldDB" id="A0A4S3TR37"/>
<dbReference type="OrthoDB" id="188373at2157"/>
<name>A0A4S3TR37_9EURY</name>
<feature type="compositionally biased region" description="Basic and acidic residues" evidence="1">
    <location>
        <begin position="122"/>
        <end position="136"/>
    </location>
</feature>
<dbReference type="Proteomes" id="UP000318864">
    <property type="component" value="Unassembled WGS sequence"/>
</dbReference>
<feature type="region of interest" description="Disordered" evidence="1">
    <location>
        <begin position="88"/>
        <end position="158"/>
    </location>
</feature>
<dbReference type="EMBL" id="RBZW01000016">
    <property type="protein sequence ID" value="THE65793.1"/>
    <property type="molecule type" value="Genomic_DNA"/>
</dbReference>
<organism evidence="2 3">
    <name type="scientific">Salinadaptatus halalkaliphilus</name>
    <dbReference type="NCBI Taxonomy" id="2419781"/>
    <lineage>
        <taxon>Archaea</taxon>
        <taxon>Methanobacteriati</taxon>
        <taxon>Methanobacteriota</taxon>
        <taxon>Stenosarchaea group</taxon>
        <taxon>Halobacteria</taxon>
        <taxon>Halobacteriales</taxon>
        <taxon>Natrialbaceae</taxon>
        <taxon>Salinadaptatus</taxon>
    </lineage>
</organism>
<protein>
    <submittedName>
        <fullName evidence="2">Uncharacterized protein</fullName>
    </submittedName>
</protein>
<keyword evidence="3" id="KW-1185">Reference proteome</keyword>
<gene>
    <name evidence="2" type="ORF">D8Y22_06410</name>
</gene>
<comment type="caution">
    <text evidence="2">The sequence shown here is derived from an EMBL/GenBank/DDBJ whole genome shotgun (WGS) entry which is preliminary data.</text>
</comment>
<evidence type="ECO:0000313" key="2">
    <source>
        <dbReference type="EMBL" id="THE65793.1"/>
    </source>
</evidence>
<reference evidence="2 3" key="1">
    <citation type="submission" date="2018-10" db="EMBL/GenBank/DDBJ databases">
        <title>Natronolimnobius sp. XQ-INN 246 isolated from Inner Mongolia Autonomous Region of China.</title>
        <authorList>
            <person name="Xue Q."/>
        </authorList>
    </citation>
    <scope>NUCLEOTIDE SEQUENCE [LARGE SCALE GENOMIC DNA]</scope>
    <source>
        <strain evidence="2 3">XQ-INN 246</strain>
    </source>
</reference>
<accession>A0A4S3TR37</accession>
<feature type="compositionally biased region" description="Basic and acidic residues" evidence="1">
    <location>
        <begin position="146"/>
        <end position="156"/>
    </location>
</feature>
<evidence type="ECO:0000313" key="3">
    <source>
        <dbReference type="Proteomes" id="UP000318864"/>
    </source>
</evidence>
<proteinExistence type="predicted"/>